<dbReference type="PANTHER" id="PTHR33388">
    <property type="entry name" value="OS01G0212500 PROTEIN"/>
    <property type="match status" value="1"/>
</dbReference>
<organism evidence="5 6">
    <name type="scientific">Dorcoceras hygrometricum</name>
    <dbReference type="NCBI Taxonomy" id="472368"/>
    <lineage>
        <taxon>Eukaryota</taxon>
        <taxon>Viridiplantae</taxon>
        <taxon>Streptophyta</taxon>
        <taxon>Embryophyta</taxon>
        <taxon>Tracheophyta</taxon>
        <taxon>Spermatophyta</taxon>
        <taxon>Magnoliopsida</taxon>
        <taxon>eudicotyledons</taxon>
        <taxon>Gunneridae</taxon>
        <taxon>Pentapetalae</taxon>
        <taxon>asterids</taxon>
        <taxon>lamiids</taxon>
        <taxon>Lamiales</taxon>
        <taxon>Gesneriaceae</taxon>
        <taxon>Didymocarpoideae</taxon>
        <taxon>Trichosporeae</taxon>
        <taxon>Loxocarpinae</taxon>
        <taxon>Dorcoceras</taxon>
    </lineage>
</organism>
<dbReference type="GO" id="GO:0003700">
    <property type="term" value="F:DNA-binding transcription factor activity"/>
    <property type="evidence" value="ECO:0007669"/>
    <property type="project" value="InterPro"/>
</dbReference>
<reference evidence="5 6" key="1">
    <citation type="journal article" date="2015" name="Proc. Natl. Acad. Sci. U.S.A.">
        <title>The resurrection genome of Boea hygrometrica: A blueprint for survival of dehydration.</title>
        <authorList>
            <person name="Xiao L."/>
            <person name="Yang G."/>
            <person name="Zhang L."/>
            <person name="Yang X."/>
            <person name="Zhao S."/>
            <person name="Ji Z."/>
            <person name="Zhou Q."/>
            <person name="Hu M."/>
            <person name="Wang Y."/>
            <person name="Chen M."/>
            <person name="Xu Y."/>
            <person name="Jin H."/>
            <person name="Xiao X."/>
            <person name="Hu G."/>
            <person name="Bao F."/>
            <person name="Hu Y."/>
            <person name="Wan P."/>
            <person name="Li L."/>
            <person name="Deng X."/>
            <person name="Kuang T."/>
            <person name="Xiang C."/>
            <person name="Zhu J.K."/>
            <person name="Oliver M.J."/>
            <person name="He Y."/>
        </authorList>
    </citation>
    <scope>NUCLEOTIDE SEQUENCE [LARGE SCALE GENOMIC DNA]</scope>
    <source>
        <strain evidence="6">cv. XS01</strain>
    </source>
</reference>
<dbReference type="OrthoDB" id="1917522at2759"/>
<evidence type="ECO:0000256" key="1">
    <source>
        <dbReference type="ARBA" id="ARBA00022491"/>
    </source>
</evidence>
<evidence type="ECO:0000313" key="5">
    <source>
        <dbReference type="EMBL" id="KZV55959.1"/>
    </source>
</evidence>
<keyword evidence="3" id="KW-0804">Transcription</keyword>
<keyword evidence="6" id="KW-1185">Reference proteome</keyword>
<proteinExistence type="predicted"/>
<name>A0A2Z7D8S7_9LAMI</name>
<sequence length="322" mass="34672">MAANSALKVSDPNTDICMAMPEDRDPRPIQRSRRRKVKGGDSCHGQKKKQPQRGMGVAQLELLRMQEWKKMTEINTTNMQTLNFPVASSFVDPTPVQFPKLGGFGAPNIAVGKMCFNNPNERMGFNGLAGFGGFVSDYHFQADSFGVKGSENNQHCTACQEKKKISTVQNVSSCGMKPDFSGCGFLGLNVGQTTYIKRENRGLATKVRPEPNVAYTIRNGLPGVEIVAVHKKGSAPSTTTTSSSEAGNTLVMEYEFFPSGKGVKSNINSNNNEYVMMKLMAGWGSESANIGDQSCCGASNTAALTGFDGSTGSIDLSLKLSY</sequence>
<evidence type="ECO:0000313" key="6">
    <source>
        <dbReference type="Proteomes" id="UP000250235"/>
    </source>
</evidence>
<dbReference type="AlphaFoldDB" id="A0A2Z7D8S7"/>
<dbReference type="InterPro" id="IPR014855">
    <property type="entry name" value="NOZZLE"/>
</dbReference>
<evidence type="ECO:0000256" key="2">
    <source>
        <dbReference type="ARBA" id="ARBA00023015"/>
    </source>
</evidence>
<keyword evidence="2" id="KW-0805">Transcription regulation</keyword>
<dbReference type="PANTHER" id="PTHR33388:SF2">
    <property type="entry name" value="PROTEIN SPOROCYTELESS"/>
    <property type="match status" value="1"/>
</dbReference>
<dbReference type="EMBL" id="KQ988427">
    <property type="protein sequence ID" value="KZV55959.1"/>
    <property type="molecule type" value="Genomic_DNA"/>
</dbReference>
<gene>
    <name evidence="5" type="ORF">F511_21578</name>
</gene>
<evidence type="ECO:0000256" key="4">
    <source>
        <dbReference type="SAM" id="MobiDB-lite"/>
    </source>
</evidence>
<keyword evidence="1" id="KW-0678">Repressor</keyword>
<dbReference type="InterPro" id="IPR040356">
    <property type="entry name" value="SPEAR"/>
</dbReference>
<accession>A0A2Z7D8S7</accession>
<evidence type="ECO:0000256" key="3">
    <source>
        <dbReference type="ARBA" id="ARBA00023163"/>
    </source>
</evidence>
<dbReference type="Proteomes" id="UP000250235">
    <property type="component" value="Unassembled WGS sequence"/>
</dbReference>
<feature type="region of interest" description="Disordered" evidence="4">
    <location>
        <begin position="1"/>
        <end position="55"/>
    </location>
</feature>
<dbReference type="Pfam" id="PF08744">
    <property type="entry name" value="NOZZLE"/>
    <property type="match status" value="1"/>
</dbReference>
<protein>
    <submittedName>
        <fullName evidence="5">Uncharacterized protein</fullName>
    </submittedName>
</protein>